<accession>A0ACB9Q7D2</accession>
<gene>
    <name evidence="1" type="ORF">L6164_000931</name>
</gene>
<organism evidence="1 2">
    <name type="scientific">Bauhinia variegata</name>
    <name type="common">Purple orchid tree</name>
    <name type="synonym">Phanera variegata</name>
    <dbReference type="NCBI Taxonomy" id="167791"/>
    <lineage>
        <taxon>Eukaryota</taxon>
        <taxon>Viridiplantae</taxon>
        <taxon>Streptophyta</taxon>
        <taxon>Embryophyta</taxon>
        <taxon>Tracheophyta</taxon>
        <taxon>Spermatophyta</taxon>
        <taxon>Magnoliopsida</taxon>
        <taxon>eudicotyledons</taxon>
        <taxon>Gunneridae</taxon>
        <taxon>Pentapetalae</taxon>
        <taxon>rosids</taxon>
        <taxon>fabids</taxon>
        <taxon>Fabales</taxon>
        <taxon>Fabaceae</taxon>
        <taxon>Cercidoideae</taxon>
        <taxon>Cercideae</taxon>
        <taxon>Bauhiniinae</taxon>
        <taxon>Bauhinia</taxon>
    </lineage>
</organism>
<dbReference type="Proteomes" id="UP000828941">
    <property type="component" value="Chromosome 1"/>
</dbReference>
<reference evidence="1 2" key="1">
    <citation type="journal article" date="2022" name="DNA Res.">
        <title>Chromosomal-level genome assembly of the orchid tree Bauhinia variegata (Leguminosae; Cercidoideae) supports the allotetraploid origin hypothesis of Bauhinia.</title>
        <authorList>
            <person name="Zhong Y."/>
            <person name="Chen Y."/>
            <person name="Zheng D."/>
            <person name="Pang J."/>
            <person name="Liu Y."/>
            <person name="Luo S."/>
            <person name="Meng S."/>
            <person name="Qian L."/>
            <person name="Wei D."/>
            <person name="Dai S."/>
            <person name="Zhou R."/>
        </authorList>
    </citation>
    <scope>NUCLEOTIDE SEQUENCE [LARGE SCALE GENOMIC DNA]</scope>
    <source>
        <strain evidence="1">BV-YZ2020</strain>
    </source>
</reference>
<protein>
    <submittedName>
        <fullName evidence="1">Uncharacterized protein</fullName>
    </submittedName>
</protein>
<evidence type="ECO:0000313" key="1">
    <source>
        <dbReference type="EMBL" id="KAI4356954.1"/>
    </source>
</evidence>
<sequence>KLFSWDEIGNAYNDEDLAFMLFVDGCSIIQILEKRCLFRADELKIKVDQLFLVERDLLLLENQLPYQVLKLLVHDEMELKSSMPRFCEFQNMFKAISSWQYSPTLRKLERQKQIMENTSPPAHLLHCLYKTILSDCIDTEEAEDWFMSLPVN</sequence>
<evidence type="ECO:0000313" key="2">
    <source>
        <dbReference type="Proteomes" id="UP000828941"/>
    </source>
</evidence>
<feature type="non-terminal residue" evidence="1">
    <location>
        <position position="1"/>
    </location>
</feature>
<dbReference type="EMBL" id="CM039426">
    <property type="protein sequence ID" value="KAI4356954.1"/>
    <property type="molecule type" value="Genomic_DNA"/>
</dbReference>
<comment type="caution">
    <text evidence="1">The sequence shown here is derived from an EMBL/GenBank/DDBJ whole genome shotgun (WGS) entry which is preliminary data.</text>
</comment>
<name>A0ACB9Q7D2_BAUVA</name>
<proteinExistence type="predicted"/>
<keyword evidence="2" id="KW-1185">Reference proteome</keyword>